<reference evidence="2" key="3">
    <citation type="journal article" date="2019" name="BMC Res. Notes">
        <title>Complete genome sequence of the Sulfodiicoccus acidiphilus strain HS-1T, the first crenarchaeon that lacks polB3, isolated from an acidic hot spring in Ohwaku-dani, Hakone, Japan.</title>
        <authorList>
            <person name="Sakai H.D."/>
            <person name="Kurosawa N."/>
        </authorList>
    </citation>
    <scope>NUCLEOTIDE SEQUENCE</scope>
    <source>
        <strain evidence="2">HS-1</strain>
    </source>
</reference>
<evidence type="ECO:0000313" key="2">
    <source>
        <dbReference type="EMBL" id="BBD72482.1"/>
    </source>
</evidence>
<dbReference type="EMBL" id="AP018553">
    <property type="protein sequence ID" value="BBD72482.1"/>
    <property type="molecule type" value="Genomic_DNA"/>
</dbReference>
<evidence type="ECO:0008006" key="5">
    <source>
        <dbReference type="Google" id="ProtNLM"/>
    </source>
</evidence>
<protein>
    <recommendedName>
        <fullName evidence="5">CopG family transcriptional regulator</fullName>
    </recommendedName>
</protein>
<dbReference type="Proteomes" id="UP000276741">
    <property type="component" value="Chromosome"/>
</dbReference>
<proteinExistence type="predicted"/>
<reference evidence="3" key="4">
    <citation type="submission" date="2020-09" db="EMBL/GenBank/DDBJ databases">
        <authorList>
            <person name="Sun Q."/>
            <person name="Ohkuma M."/>
        </authorList>
    </citation>
    <scope>NUCLEOTIDE SEQUENCE</scope>
    <source>
        <strain evidence="3">JCM 31740</strain>
    </source>
</reference>
<organism evidence="2 4">
    <name type="scientific">Sulfodiicoccus acidiphilus</name>
    <dbReference type="NCBI Taxonomy" id="1670455"/>
    <lineage>
        <taxon>Archaea</taxon>
        <taxon>Thermoproteota</taxon>
        <taxon>Thermoprotei</taxon>
        <taxon>Sulfolobales</taxon>
        <taxon>Sulfolobaceae</taxon>
        <taxon>Sulfodiicoccus</taxon>
    </lineage>
</organism>
<dbReference type="OrthoDB" id="42408at2157"/>
<dbReference type="KEGG" id="sacd:HS1genome_0871"/>
<feature type="compositionally biased region" description="Basic and acidic residues" evidence="1">
    <location>
        <begin position="88"/>
        <end position="102"/>
    </location>
</feature>
<sequence>MKYLTLKLTEDEYKELEERARSEGYALVSDYVRTALFGRQEQTEKGVDINAISNAIAQRLERKLQDVLNPFTGKIDDLARRVTALEERVAGSEEQKPQKQQETRTQQQQRQEDQRKTAMDILKERGVLFESELRLRSPDAFFSKLDKEGAKIITTETERIAIDQEFLREFKEKLSTITTEDMEEAQKKLRPNEYKLFEKLKNYAVAIFDSTKHRWILLLE</sequence>
<dbReference type="GeneID" id="38666376"/>
<evidence type="ECO:0000313" key="4">
    <source>
        <dbReference type="Proteomes" id="UP000276741"/>
    </source>
</evidence>
<dbReference type="Proteomes" id="UP000616143">
    <property type="component" value="Unassembled WGS sequence"/>
</dbReference>
<gene>
    <name evidence="3" type="ORF">GCM10007116_12880</name>
    <name evidence="2" type="ORF">HS1genome_0871</name>
</gene>
<accession>A0A348B2T0</accession>
<dbReference type="RefSeq" id="WP_126449780.1">
    <property type="nucleotide sequence ID" value="NZ_AP018553.1"/>
</dbReference>
<reference evidence="4" key="2">
    <citation type="submission" date="2018-04" db="EMBL/GenBank/DDBJ databases">
        <title>Complete genome sequence of Sulfodiicoccus acidiphilus strain HS-1.</title>
        <authorList>
            <person name="Sakai H.D."/>
            <person name="Kurosawa N."/>
        </authorList>
    </citation>
    <scope>NUCLEOTIDE SEQUENCE [LARGE SCALE GENOMIC DNA]</scope>
    <source>
        <strain evidence="4">HS-1</strain>
    </source>
</reference>
<evidence type="ECO:0000313" key="3">
    <source>
        <dbReference type="EMBL" id="GGT96811.1"/>
    </source>
</evidence>
<evidence type="ECO:0000256" key="1">
    <source>
        <dbReference type="SAM" id="MobiDB-lite"/>
    </source>
</evidence>
<keyword evidence="4" id="KW-1185">Reference proteome</keyword>
<dbReference type="AlphaFoldDB" id="A0A348B2T0"/>
<feature type="region of interest" description="Disordered" evidence="1">
    <location>
        <begin position="88"/>
        <end position="115"/>
    </location>
</feature>
<reference evidence="3" key="1">
    <citation type="journal article" date="2014" name="Int. J. Syst. Evol. Microbiol.">
        <title>Complete genome sequence of Corynebacterium casei LMG S-19264T (=DSM 44701T), isolated from a smear-ripened cheese.</title>
        <authorList>
            <consortium name="US DOE Joint Genome Institute (JGI-PGF)"/>
            <person name="Walter F."/>
            <person name="Albersmeier A."/>
            <person name="Kalinowski J."/>
            <person name="Ruckert C."/>
        </authorList>
    </citation>
    <scope>NUCLEOTIDE SEQUENCE</scope>
    <source>
        <strain evidence="3">JCM 31740</strain>
    </source>
</reference>
<dbReference type="EMBL" id="BMQS01000011">
    <property type="protein sequence ID" value="GGT96811.1"/>
    <property type="molecule type" value="Genomic_DNA"/>
</dbReference>
<name>A0A348B2T0_9CREN</name>